<evidence type="ECO:0000256" key="1">
    <source>
        <dbReference type="SAM" id="MobiDB-lite"/>
    </source>
</evidence>
<evidence type="ECO:0000313" key="2">
    <source>
        <dbReference type="EMBL" id="KAL3522739.1"/>
    </source>
</evidence>
<evidence type="ECO:0000313" key="3">
    <source>
        <dbReference type="Proteomes" id="UP001630127"/>
    </source>
</evidence>
<dbReference type="EMBL" id="JBJUIK010000007">
    <property type="protein sequence ID" value="KAL3522739.1"/>
    <property type="molecule type" value="Genomic_DNA"/>
</dbReference>
<reference evidence="2 3" key="1">
    <citation type="submission" date="2024-11" db="EMBL/GenBank/DDBJ databases">
        <title>A near-complete genome assembly of Cinchona calisaya.</title>
        <authorList>
            <person name="Lian D.C."/>
            <person name="Zhao X.W."/>
            <person name="Wei L."/>
        </authorList>
    </citation>
    <scope>NUCLEOTIDE SEQUENCE [LARGE SCALE GENOMIC DNA]</scope>
    <source>
        <tissue evidence="2">Nenye</tissue>
    </source>
</reference>
<protein>
    <submittedName>
        <fullName evidence="2">Uncharacterized protein</fullName>
    </submittedName>
</protein>
<dbReference type="Proteomes" id="UP001630127">
    <property type="component" value="Unassembled WGS sequence"/>
</dbReference>
<name>A0ABD2ZUE1_9GENT</name>
<keyword evidence="3" id="KW-1185">Reference proteome</keyword>
<comment type="caution">
    <text evidence="2">The sequence shown here is derived from an EMBL/GenBank/DDBJ whole genome shotgun (WGS) entry which is preliminary data.</text>
</comment>
<accession>A0ABD2ZUE1</accession>
<dbReference type="PANTHER" id="PTHR48258:SF4">
    <property type="entry name" value="DUF4216 DOMAIN-CONTAINING PROTEIN"/>
    <property type="match status" value="1"/>
</dbReference>
<dbReference type="PANTHER" id="PTHR48258">
    <property type="entry name" value="DUF4218 DOMAIN-CONTAINING PROTEIN-RELATED"/>
    <property type="match status" value="1"/>
</dbReference>
<proteinExistence type="predicted"/>
<dbReference type="AlphaFoldDB" id="A0ABD2ZUE1"/>
<sequence length="98" mass="11091">MVKNRARPEGSICEAYLSQETSYFYSYFFESHVQCNSKRTGRNEIDGFDATMPPTLSVSNEPGRPTGKSKQRFLTNQKMVTAALDVLLNCDEVKPFLT</sequence>
<organism evidence="2 3">
    <name type="scientific">Cinchona calisaya</name>
    <dbReference type="NCBI Taxonomy" id="153742"/>
    <lineage>
        <taxon>Eukaryota</taxon>
        <taxon>Viridiplantae</taxon>
        <taxon>Streptophyta</taxon>
        <taxon>Embryophyta</taxon>
        <taxon>Tracheophyta</taxon>
        <taxon>Spermatophyta</taxon>
        <taxon>Magnoliopsida</taxon>
        <taxon>eudicotyledons</taxon>
        <taxon>Gunneridae</taxon>
        <taxon>Pentapetalae</taxon>
        <taxon>asterids</taxon>
        <taxon>lamiids</taxon>
        <taxon>Gentianales</taxon>
        <taxon>Rubiaceae</taxon>
        <taxon>Cinchonoideae</taxon>
        <taxon>Cinchoneae</taxon>
        <taxon>Cinchona</taxon>
    </lineage>
</organism>
<gene>
    <name evidence="2" type="ORF">ACH5RR_015573</name>
</gene>
<feature type="region of interest" description="Disordered" evidence="1">
    <location>
        <begin position="40"/>
        <end position="71"/>
    </location>
</feature>